<proteinExistence type="predicted"/>
<feature type="signal peptide" evidence="6">
    <location>
        <begin position="1"/>
        <end position="22"/>
    </location>
</feature>
<evidence type="ECO:0000313" key="9">
    <source>
        <dbReference type="Proteomes" id="UP001374803"/>
    </source>
</evidence>
<protein>
    <submittedName>
        <fullName evidence="8">Cytochrome c</fullName>
    </submittedName>
</protein>
<reference evidence="8" key="1">
    <citation type="submission" date="2021-12" db="EMBL/GenBank/DDBJ databases">
        <title>Discovery of the Pendulisporaceae a myxobacterial family with distinct sporulation behavior and unique specialized metabolism.</title>
        <authorList>
            <person name="Garcia R."/>
            <person name="Popoff A."/>
            <person name="Bader C.D."/>
            <person name="Loehr J."/>
            <person name="Walesch S."/>
            <person name="Walt C."/>
            <person name="Boldt J."/>
            <person name="Bunk B."/>
            <person name="Haeckl F.J.F.P.J."/>
            <person name="Gunesch A.P."/>
            <person name="Birkelbach J."/>
            <person name="Nuebel U."/>
            <person name="Pietschmann T."/>
            <person name="Bach T."/>
            <person name="Mueller R."/>
        </authorList>
    </citation>
    <scope>NUCLEOTIDE SEQUENCE</scope>
    <source>
        <strain evidence="8">MSr11367</strain>
    </source>
</reference>
<dbReference type="InterPro" id="IPR036909">
    <property type="entry name" value="Cyt_c-like_dom_sf"/>
</dbReference>
<dbReference type="RefSeq" id="WP_394837083.1">
    <property type="nucleotide sequence ID" value="NZ_CP089929.1"/>
</dbReference>
<dbReference type="PANTHER" id="PTHR40394">
    <property type="entry name" value="LIPOPROTEIN-RELATED"/>
    <property type="match status" value="1"/>
</dbReference>
<keyword evidence="1 4" id="KW-0349">Heme</keyword>
<organism evidence="8 9">
    <name type="scientific">Pendulispora rubella</name>
    <dbReference type="NCBI Taxonomy" id="2741070"/>
    <lineage>
        <taxon>Bacteria</taxon>
        <taxon>Pseudomonadati</taxon>
        <taxon>Myxococcota</taxon>
        <taxon>Myxococcia</taxon>
        <taxon>Myxococcales</taxon>
        <taxon>Sorangiineae</taxon>
        <taxon>Pendulisporaceae</taxon>
        <taxon>Pendulispora</taxon>
    </lineage>
</organism>
<evidence type="ECO:0000259" key="7">
    <source>
        <dbReference type="PROSITE" id="PS51007"/>
    </source>
</evidence>
<dbReference type="Proteomes" id="UP001374803">
    <property type="component" value="Chromosome"/>
</dbReference>
<feature type="compositionally biased region" description="Basic and acidic residues" evidence="5">
    <location>
        <begin position="63"/>
        <end position="86"/>
    </location>
</feature>
<keyword evidence="2 4" id="KW-0479">Metal-binding</keyword>
<dbReference type="PROSITE" id="PS51257">
    <property type="entry name" value="PROKAR_LIPOPROTEIN"/>
    <property type="match status" value="1"/>
</dbReference>
<evidence type="ECO:0000313" key="8">
    <source>
        <dbReference type="EMBL" id="WXB07421.1"/>
    </source>
</evidence>
<keyword evidence="9" id="KW-1185">Reference proteome</keyword>
<dbReference type="EMBL" id="CP089983">
    <property type="protein sequence ID" value="WXB07421.1"/>
    <property type="molecule type" value="Genomic_DNA"/>
</dbReference>
<keyword evidence="3 4" id="KW-0408">Iron</keyword>
<feature type="region of interest" description="Disordered" evidence="5">
    <location>
        <begin position="63"/>
        <end position="87"/>
    </location>
</feature>
<evidence type="ECO:0000256" key="5">
    <source>
        <dbReference type="SAM" id="MobiDB-lite"/>
    </source>
</evidence>
<gene>
    <name evidence="8" type="ORF">LVJ94_09260</name>
</gene>
<evidence type="ECO:0000256" key="2">
    <source>
        <dbReference type="ARBA" id="ARBA00022723"/>
    </source>
</evidence>
<dbReference type="SUPFAM" id="SSF46626">
    <property type="entry name" value="Cytochrome c"/>
    <property type="match status" value="1"/>
</dbReference>
<dbReference type="InterPro" id="IPR009056">
    <property type="entry name" value="Cyt_c-like_dom"/>
</dbReference>
<feature type="chain" id="PRO_5045388678" evidence="6">
    <location>
        <begin position="23"/>
        <end position="204"/>
    </location>
</feature>
<keyword evidence="6" id="KW-0732">Signal</keyword>
<name>A0ABZ2LE02_9BACT</name>
<dbReference type="Pfam" id="PF13442">
    <property type="entry name" value="Cytochrome_CBB3"/>
    <property type="match status" value="1"/>
</dbReference>
<dbReference type="PANTHER" id="PTHR40394:SF2">
    <property type="entry name" value="QUINOL:CYTOCHROME C OXIDOREDUCTASE MEMBRANE PROTEIN"/>
    <property type="match status" value="1"/>
</dbReference>
<accession>A0ABZ2LE02</accession>
<evidence type="ECO:0000256" key="6">
    <source>
        <dbReference type="SAM" id="SignalP"/>
    </source>
</evidence>
<evidence type="ECO:0000256" key="3">
    <source>
        <dbReference type="ARBA" id="ARBA00023004"/>
    </source>
</evidence>
<evidence type="ECO:0000256" key="1">
    <source>
        <dbReference type="ARBA" id="ARBA00022617"/>
    </source>
</evidence>
<dbReference type="PROSITE" id="PS51007">
    <property type="entry name" value="CYTC"/>
    <property type="match status" value="1"/>
</dbReference>
<evidence type="ECO:0000256" key="4">
    <source>
        <dbReference type="PROSITE-ProRule" id="PRU00433"/>
    </source>
</evidence>
<dbReference type="Gene3D" id="1.10.760.10">
    <property type="entry name" value="Cytochrome c-like domain"/>
    <property type="match status" value="1"/>
</dbReference>
<sequence>MRGLSSLALAAVTSLTALTGLAGCRGETSRETPIVPIRNMYFQPRYNMQNESEFFEDKRTMRDPVEGTVSRSEEVDSRVAKGRTEDDSSYVAVVPNEMIARHGGMEGLVKRGQDRFNIYCTPCHDKTGAGDGMIIKHGMLKPPSFHQDRLRHAPDGQIFATISNGVRNMPAYAPQIPVDDRWAIVSYVRALQLSQAPIAAETKP</sequence>
<feature type="domain" description="Cytochrome c" evidence="7">
    <location>
        <begin position="107"/>
        <end position="192"/>
    </location>
</feature>